<keyword evidence="3" id="KW-1003">Cell membrane</keyword>
<dbReference type="AlphaFoldDB" id="A0A2R9SQS5"/>
<dbReference type="KEGG" id="pvo:PVOR_20449"/>
<accession>A0A2R9SQS5</accession>
<feature type="transmembrane region" description="Helical" evidence="7">
    <location>
        <begin position="42"/>
        <end position="65"/>
    </location>
</feature>
<dbReference type="Proteomes" id="UP000003094">
    <property type="component" value="Unassembled WGS sequence"/>
</dbReference>
<dbReference type="CDD" id="cd06261">
    <property type="entry name" value="TM_PBP2"/>
    <property type="match status" value="1"/>
</dbReference>
<dbReference type="PANTHER" id="PTHR30193:SF37">
    <property type="entry name" value="INNER MEMBRANE ABC TRANSPORTER PERMEASE PROTEIN YCJO"/>
    <property type="match status" value="1"/>
</dbReference>
<feature type="transmembrane region" description="Helical" evidence="7">
    <location>
        <begin position="296"/>
        <end position="316"/>
    </location>
</feature>
<keyword evidence="5 7" id="KW-1133">Transmembrane helix</keyword>
<evidence type="ECO:0000256" key="6">
    <source>
        <dbReference type="ARBA" id="ARBA00023136"/>
    </source>
</evidence>
<sequence length="326" mass="37252">MLRWRGEDDGGTRLAASLLFPAAAREEKLMKNTTPGYRRKEIIWSLLFVTPPILGFLIFGLAPLLTSFGLSFMSWDMFTPAEFTGTDNFQYMFADEKFYKSLYNTFYLLLGIPLGMIIALILAIMMNRPLKGISFFRTIYYIPVISPIIAVSLLWQWLLNYDYGIINEFIWNVFGVQGPNWLGDPNWVKPSFILMGLWGGVGGTMVLYLAGLQGIPSSYYEAAQVDGASRWHQFKHITLPLLSPIHFYVVVMGIIGTFQSFSQMYILAADGGPEYSGATIVYYIFQEAFKYFNMGYASAVAWVLGILIFIITLFQFRFSKRWVYQE</sequence>
<evidence type="ECO:0000256" key="1">
    <source>
        <dbReference type="ARBA" id="ARBA00004651"/>
    </source>
</evidence>
<keyword evidence="4 7" id="KW-0812">Transmembrane</keyword>
<feature type="transmembrane region" description="Helical" evidence="7">
    <location>
        <begin position="245"/>
        <end position="266"/>
    </location>
</feature>
<dbReference type="PROSITE" id="PS50928">
    <property type="entry name" value="ABC_TM1"/>
    <property type="match status" value="1"/>
</dbReference>
<dbReference type="GO" id="GO:0005886">
    <property type="term" value="C:plasma membrane"/>
    <property type="evidence" value="ECO:0007669"/>
    <property type="project" value="UniProtKB-SubCell"/>
</dbReference>
<dbReference type="InterPro" id="IPR051393">
    <property type="entry name" value="ABC_transporter_permease"/>
</dbReference>
<feature type="transmembrane region" description="Helical" evidence="7">
    <location>
        <begin position="191"/>
        <end position="210"/>
    </location>
</feature>
<name>A0A2R9SQS5_9BACL</name>
<feature type="transmembrane region" description="Helical" evidence="7">
    <location>
        <begin position="106"/>
        <end position="126"/>
    </location>
</feature>
<evidence type="ECO:0000256" key="4">
    <source>
        <dbReference type="ARBA" id="ARBA00022692"/>
    </source>
</evidence>
<comment type="subcellular location">
    <subcellularLocation>
        <location evidence="1 7">Cell membrane</location>
        <topology evidence="1 7">Multi-pass membrane protein</topology>
    </subcellularLocation>
</comment>
<dbReference type="GO" id="GO:0055085">
    <property type="term" value="P:transmembrane transport"/>
    <property type="evidence" value="ECO:0007669"/>
    <property type="project" value="InterPro"/>
</dbReference>
<proteinExistence type="inferred from homology"/>
<keyword evidence="2 7" id="KW-0813">Transport</keyword>
<organism evidence="9 10">
    <name type="scientific">Paenibacillus vortex V453</name>
    <dbReference type="NCBI Taxonomy" id="715225"/>
    <lineage>
        <taxon>Bacteria</taxon>
        <taxon>Bacillati</taxon>
        <taxon>Bacillota</taxon>
        <taxon>Bacilli</taxon>
        <taxon>Bacillales</taxon>
        <taxon>Paenibacillaceae</taxon>
        <taxon>Paenibacillus</taxon>
    </lineage>
</organism>
<reference evidence="9 10" key="1">
    <citation type="journal article" date="2010" name="BMC Genomics">
        <title>Genome sequence of the pattern forming Paenibacillus vortex bacterium reveals potential for thriving in complex environments.</title>
        <authorList>
            <person name="Sirota-Madi A."/>
            <person name="Olender T."/>
            <person name="Helman Y."/>
            <person name="Ingham C."/>
            <person name="Brainis I."/>
            <person name="Roth D."/>
            <person name="Hagi E."/>
            <person name="Brodsky L."/>
            <person name="Leshkowitz D."/>
            <person name="Galatenko V."/>
            <person name="Nikolaev V."/>
            <person name="Mugasimangalam R.C."/>
            <person name="Bransburg-Zabary S."/>
            <person name="Gutnick D.L."/>
            <person name="Lancet D."/>
            <person name="Ben-Jacob E."/>
        </authorList>
    </citation>
    <scope>NUCLEOTIDE SEQUENCE [LARGE SCALE GENOMIC DNA]</scope>
    <source>
        <strain evidence="9 10">V453</strain>
    </source>
</reference>
<evidence type="ECO:0000256" key="5">
    <source>
        <dbReference type="ARBA" id="ARBA00022989"/>
    </source>
</evidence>
<protein>
    <submittedName>
        <fullName evidence="9">Binding-protein-dependent transport systems inner membrane component</fullName>
    </submittedName>
</protein>
<evidence type="ECO:0000313" key="9">
    <source>
        <dbReference type="EMBL" id="EFU39708.1"/>
    </source>
</evidence>
<dbReference type="InterPro" id="IPR035906">
    <property type="entry name" value="MetI-like_sf"/>
</dbReference>
<dbReference type="Pfam" id="PF00528">
    <property type="entry name" value="BPD_transp_1"/>
    <property type="match status" value="1"/>
</dbReference>
<dbReference type="InterPro" id="IPR000515">
    <property type="entry name" value="MetI-like"/>
</dbReference>
<evidence type="ECO:0000256" key="3">
    <source>
        <dbReference type="ARBA" id="ARBA00022475"/>
    </source>
</evidence>
<dbReference type="Gene3D" id="1.10.3720.10">
    <property type="entry name" value="MetI-like"/>
    <property type="match status" value="1"/>
</dbReference>
<evidence type="ECO:0000256" key="7">
    <source>
        <dbReference type="RuleBase" id="RU363032"/>
    </source>
</evidence>
<feature type="domain" description="ABC transmembrane type-1" evidence="8">
    <location>
        <begin position="101"/>
        <end position="315"/>
    </location>
</feature>
<evidence type="ECO:0000256" key="2">
    <source>
        <dbReference type="ARBA" id="ARBA00022448"/>
    </source>
</evidence>
<dbReference type="SUPFAM" id="SSF161098">
    <property type="entry name" value="MetI-like"/>
    <property type="match status" value="1"/>
</dbReference>
<gene>
    <name evidence="9" type="ORF">PVOR_20449</name>
</gene>
<evidence type="ECO:0000259" key="8">
    <source>
        <dbReference type="PROSITE" id="PS50928"/>
    </source>
</evidence>
<comment type="similarity">
    <text evidence="7">Belongs to the binding-protein-dependent transport system permease family.</text>
</comment>
<keyword evidence="10" id="KW-1185">Reference proteome</keyword>
<evidence type="ECO:0000313" key="10">
    <source>
        <dbReference type="Proteomes" id="UP000003094"/>
    </source>
</evidence>
<dbReference type="EMBL" id="ADHJ01000037">
    <property type="protein sequence ID" value="EFU39708.1"/>
    <property type="molecule type" value="Genomic_DNA"/>
</dbReference>
<feature type="transmembrane region" description="Helical" evidence="7">
    <location>
        <begin position="138"/>
        <end position="158"/>
    </location>
</feature>
<comment type="caution">
    <text evidence="9">The sequence shown here is derived from an EMBL/GenBank/DDBJ whole genome shotgun (WGS) entry which is preliminary data.</text>
</comment>
<keyword evidence="6 7" id="KW-0472">Membrane</keyword>
<dbReference type="PANTHER" id="PTHR30193">
    <property type="entry name" value="ABC TRANSPORTER PERMEASE PROTEIN"/>
    <property type="match status" value="1"/>
</dbReference>